<dbReference type="OrthoDB" id="9807606at2"/>
<feature type="compositionally biased region" description="Polar residues" evidence="2">
    <location>
        <begin position="8"/>
        <end position="22"/>
    </location>
</feature>
<evidence type="ECO:0000256" key="1">
    <source>
        <dbReference type="SAM" id="Coils"/>
    </source>
</evidence>
<comment type="caution">
    <text evidence="3">The sequence shown here is derived from an EMBL/GenBank/DDBJ whole genome shotgun (WGS) entry which is preliminary data.</text>
</comment>
<keyword evidence="4" id="KW-1185">Reference proteome</keyword>
<feature type="region of interest" description="Disordered" evidence="2">
    <location>
        <begin position="1"/>
        <end position="43"/>
    </location>
</feature>
<keyword evidence="1" id="KW-0175">Coiled coil</keyword>
<protein>
    <submittedName>
        <fullName evidence="3">Uncharacterized protein</fullName>
    </submittedName>
</protein>
<name>A0A5C6B445_9BACT</name>
<evidence type="ECO:0000313" key="3">
    <source>
        <dbReference type="EMBL" id="TWU06517.1"/>
    </source>
</evidence>
<dbReference type="AlphaFoldDB" id="A0A5C6B445"/>
<proteinExistence type="predicted"/>
<organism evidence="3 4">
    <name type="scientific">Stieleria varia</name>
    <dbReference type="NCBI Taxonomy" id="2528005"/>
    <lineage>
        <taxon>Bacteria</taxon>
        <taxon>Pseudomonadati</taxon>
        <taxon>Planctomycetota</taxon>
        <taxon>Planctomycetia</taxon>
        <taxon>Pirellulales</taxon>
        <taxon>Pirellulaceae</taxon>
        <taxon>Stieleria</taxon>
    </lineage>
</organism>
<evidence type="ECO:0000313" key="4">
    <source>
        <dbReference type="Proteomes" id="UP000320176"/>
    </source>
</evidence>
<dbReference type="RefSeq" id="WP_146519582.1">
    <property type="nucleotide sequence ID" value="NZ_CP151726.1"/>
</dbReference>
<gene>
    <name evidence="3" type="ORF">Pla52n_22390</name>
</gene>
<dbReference type="EMBL" id="SJPN01000002">
    <property type="protein sequence ID" value="TWU06517.1"/>
    <property type="molecule type" value="Genomic_DNA"/>
</dbReference>
<accession>A0A5C6B445</accession>
<reference evidence="3 4" key="1">
    <citation type="submission" date="2019-02" db="EMBL/GenBank/DDBJ databases">
        <title>Deep-cultivation of Planctomycetes and their phenomic and genomic characterization uncovers novel biology.</title>
        <authorList>
            <person name="Wiegand S."/>
            <person name="Jogler M."/>
            <person name="Boedeker C."/>
            <person name="Pinto D."/>
            <person name="Vollmers J."/>
            <person name="Rivas-Marin E."/>
            <person name="Kohn T."/>
            <person name="Peeters S.H."/>
            <person name="Heuer A."/>
            <person name="Rast P."/>
            <person name="Oberbeckmann S."/>
            <person name="Bunk B."/>
            <person name="Jeske O."/>
            <person name="Meyerdierks A."/>
            <person name="Storesund J.E."/>
            <person name="Kallscheuer N."/>
            <person name="Luecker S."/>
            <person name="Lage O.M."/>
            <person name="Pohl T."/>
            <person name="Merkel B.J."/>
            <person name="Hornburger P."/>
            <person name="Mueller R.-W."/>
            <person name="Bruemmer F."/>
            <person name="Labrenz M."/>
            <person name="Spormann A.M."/>
            <person name="Op Den Camp H."/>
            <person name="Overmann J."/>
            <person name="Amann R."/>
            <person name="Jetten M.S.M."/>
            <person name="Mascher T."/>
            <person name="Medema M.H."/>
            <person name="Devos D.P."/>
            <person name="Kaster A.-K."/>
            <person name="Ovreas L."/>
            <person name="Rohde M."/>
            <person name="Galperin M.Y."/>
            <person name="Jogler C."/>
        </authorList>
    </citation>
    <scope>NUCLEOTIDE SEQUENCE [LARGE SCALE GENOMIC DNA]</scope>
    <source>
        <strain evidence="3 4">Pla52n</strain>
    </source>
</reference>
<feature type="coiled-coil region" evidence="1">
    <location>
        <begin position="453"/>
        <end position="480"/>
    </location>
</feature>
<evidence type="ECO:0000256" key="2">
    <source>
        <dbReference type="SAM" id="MobiDB-lite"/>
    </source>
</evidence>
<sequence>MKAATLPPITSLQTKSAENDSPPTNPGHHRKKPKPKETLKRSQADKRIDFLLKKHFDDDPDFRPLILELAELDPTPKKKYLAWLVKHWTGQWNPTDADQKRVTKYLETHHKGAKYFSPLSWTGLRLEDAGYHADIFRYTPESLATLGGRIAEIIRIDEEDKRIRMGEPVALDGSEIVHQDDKFTIIRIRTTGALQSFGQDTSWCVRHGDPMNYSFPFDFILDHEGNRYLANGMEVKDRWDMVPCTAVRNRINELRSNVSDSHEIEKAKRRDRVERAIQEKRKLTGEETSEILQDVKLAIRYATEVIGGPWRRFEQHVRVADLTARQAVDYAVTVRKKRWRKFENKIKRSVGPLANYRRAFPGSIAKSDEEIFMQQLKDWRTQDPQAHWRPSRWSNQGHAESRQRDACYEVSLLDRRYSFDRYCRFLASIATSEMANRYRLKLKSYFSRNYGEGEEAKSQLEIAREMCRRLNQRVQFLEISIAKDPICSLNYAKAIGERFVRGEEAIMADPKLAHQYRRIFLRSGCETEI</sequence>
<dbReference type="Proteomes" id="UP000320176">
    <property type="component" value="Unassembled WGS sequence"/>
</dbReference>